<feature type="transmembrane region" description="Helical" evidence="1">
    <location>
        <begin position="12"/>
        <end position="32"/>
    </location>
</feature>
<dbReference type="EMBL" id="FZMP01000207">
    <property type="protein sequence ID" value="SNQ62145.1"/>
    <property type="molecule type" value="Genomic_DNA"/>
</dbReference>
<dbReference type="PANTHER" id="PTHR34387:SF2">
    <property type="entry name" value="SLR1258 PROTEIN"/>
    <property type="match status" value="1"/>
</dbReference>
<dbReference type="PANTHER" id="PTHR34387">
    <property type="entry name" value="SLR1258 PROTEIN"/>
    <property type="match status" value="1"/>
</dbReference>
<keyword evidence="1" id="KW-0472">Membrane</keyword>
<keyword evidence="1" id="KW-1133">Transmembrane helix</keyword>
<dbReference type="RefSeq" id="WP_096206750.1">
    <property type="nucleotide sequence ID" value="NZ_FZMP01000207.1"/>
</dbReference>
<sequence>MNQETTGNKLYILLVILSIGIVIIIAGLYVSAAGANAKLGASEQRELSVSGSASEFVVPDTASINIGVLTQAPTAGEASQKNNNAMTSVINALKSLGLGDREIRTSFLSIQPLYKSPAEGEAPNITGYSASNNVQVTTKIPGNLSDIVEKAVAAGANQVSGISFTVSEEKQRQISDELLVKAVNDSSAKAGLLAQSLKVRITGVRTASISEGALPPVLHRQRWKNRHTHPAGRVAGFAFCPGDLYDRIIGEPEEPEE</sequence>
<dbReference type="Gene3D" id="3.30.70.2970">
    <property type="entry name" value="Protein of unknown function (DUF541), domain 2"/>
    <property type="match status" value="1"/>
</dbReference>
<dbReference type="InterPro" id="IPR052022">
    <property type="entry name" value="26kDa_periplasmic_antigen"/>
</dbReference>
<dbReference type="InterPro" id="IPR007497">
    <property type="entry name" value="SIMPL/DUF541"/>
</dbReference>
<proteinExistence type="predicted"/>
<name>A0A284VS84_9EURY</name>
<dbReference type="Gene3D" id="3.30.110.170">
    <property type="entry name" value="Protein of unknown function (DUF541), domain 1"/>
    <property type="match status" value="1"/>
</dbReference>
<dbReference type="Proteomes" id="UP000218615">
    <property type="component" value="Unassembled WGS sequence"/>
</dbReference>
<gene>
    <name evidence="2" type="ORF">MNV_60026</name>
</gene>
<evidence type="ECO:0000256" key="1">
    <source>
        <dbReference type="SAM" id="Phobius"/>
    </source>
</evidence>
<reference evidence="3" key="1">
    <citation type="submission" date="2017-06" db="EMBL/GenBank/DDBJ databases">
        <authorList>
            <person name="Cremers G."/>
        </authorList>
    </citation>
    <scope>NUCLEOTIDE SEQUENCE [LARGE SCALE GENOMIC DNA]</scope>
</reference>
<protein>
    <submittedName>
        <fullName evidence="2">Uncharacterized protein</fullName>
    </submittedName>
</protein>
<evidence type="ECO:0000313" key="3">
    <source>
        <dbReference type="Proteomes" id="UP000218615"/>
    </source>
</evidence>
<dbReference type="GO" id="GO:0006974">
    <property type="term" value="P:DNA damage response"/>
    <property type="evidence" value="ECO:0007669"/>
    <property type="project" value="TreeGrafter"/>
</dbReference>
<dbReference type="AlphaFoldDB" id="A0A284VS84"/>
<evidence type="ECO:0000313" key="2">
    <source>
        <dbReference type="EMBL" id="SNQ62145.1"/>
    </source>
</evidence>
<organism evidence="2 3">
    <name type="scientific">Candidatus Methanoperedens nitratireducens</name>
    <dbReference type="NCBI Taxonomy" id="1392998"/>
    <lineage>
        <taxon>Archaea</taxon>
        <taxon>Methanobacteriati</taxon>
        <taxon>Methanobacteriota</taxon>
        <taxon>Stenosarchaea group</taxon>
        <taxon>Methanomicrobia</taxon>
        <taxon>Methanosarcinales</taxon>
        <taxon>ANME-2 cluster</taxon>
        <taxon>Candidatus Methanoperedentaceae</taxon>
        <taxon>Candidatus Methanoperedens</taxon>
    </lineage>
</organism>
<accession>A0A284VS84</accession>
<keyword evidence="3" id="KW-1185">Reference proteome</keyword>
<dbReference type="Pfam" id="PF04402">
    <property type="entry name" value="SIMPL"/>
    <property type="match status" value="1"/>
</dbReference>
<dbReference type="OrthoDB" id="12132at2157"/>
<keyword evidence="1" id="KW-0812">Transmembrane</keyword>